<dbReference type="GO" id="GO:0016020">
    <property type="term" value="C:membrane"/>
    <property type="evidence" value="ECO:0007669"/>
    <property type="project" value="GOC"/>
</dbReference>
<proteinExistence type="predicted"/>
<dbReference type="PANTHER" id="PTHR39517">
    <property type="entry name" value="SLL0192 PROTEIN"/>
    <property type="match status" value="1"/>
</dbReference>
<accession>A0A401IBN9</accession>
<dbReference type="OrthoDB" id="29253at2"/>
<reference evidence="2" key="1">
    <citation type="submission" date="2017-05" db="EMBL/GenBank/DDBJ databases">
        <title>Physiological properties and genetic analysis related to exopolysaccharide production of fresh-water unicellular cyanobacterium Aphanothece sacrum, Suizenji Nori, that has been cultured as a food source in Japan.</title>
        <authorList>
            <person name="Kanesaki Y."/>
            <person name="Yoshikawa S."/>
            <person name="Ohki K."/>
        </authorList>
    </citation>
    <scope>NUCLEOTIDE SEQUENCE [LARGE SCALE GENOMIC DNA]</scope>
    <source>
        <strain evidence="2">FPU1</strain>
    </source>
</reference>
<gene>
    <name evidence="1" type="ORF">AsFPU1_0029</name>
</gene>
<keyword evidence="2" id="KW-1185">Reference proteome</keyword>
<dbReference type="EMBL" id="BDQK01000001">
    <property type="protein sequence ID" value="GBF78640.1"/>
    <property type="molecule type" value="Genomic_DNA"/>
</dbReference>
<dbReference type="AlphaFoldDB" id="A0A401IBN9"/>
<dbReference type="InterPro" id="IPR019994">
    <property type="entry name" value="Lipid-A-disac_synthase-rel_put"/>
</dbReference>
<evidence type="ECO:0000313" key="2">
    <source>
        <dbReference type="Proteomes" id="UP000287247"/>
    </source>
</evidence>
<sequence>MLKKQVLFISNGHGEDLNASLILQALVKISPKFRVSAMPLVGKGNPYRRLGVDLITQTQTLPSGGIFYMNPLTLLQDLSAGLIKLTIEQIRTLLNYSPQCDLIVAVGDIFPITMAYITGRPYVAFIVSTSSFYEGKIRLPLITEWCLRSRRCLAVFTRDSFTAKDLQKRGMKKAIFAGYPIMDVLTPTGQDLGLKPNSPVIALLPGSRLPEALDNLTLQLRVCQILDQLEEFQFRVALVPSITETQLEGLANQQGWDYYSPGKLIKKEDNKTIIVDCYYHAFADILDHCDLAIGMAGTAVEQVVGLGKPVIQLPGKGPQFTYAFAEAQMRLLGTSVITIGKNPNNPAIFNQAAHKIQEVLKDTNYLKNCIKNGDERVGKKGGSEAIAKIIAQFL</sequence>
<dbReference type="SUPFAM" id="SSF53756">
    <property type="entry name" value="UDP-Glycosyltransferase/glycogen phosphorylase"/>
    <property type="match status" value="1"/>
</dbReference>
<dbReference type="GO" id="GO:0008915">
    <property type="term" value="F:lipid-A-disaccharide synthase activity"/>
    <property type="evidence" value="ECO:0007669"/>
    <property type="project" value="InterPro"/>
</dbReference>
<evidence type="ECO:0000313" key="1">
    <source>
        <dbReference type="EMBL" id="GBF78640.1"/>
    </source>
</evidence>
<dbReference type="NCBIfam" id="TIGR03492">
    <property type="entry name" value="lipid-A-disaccharide synthase-related protein"/>
    <property type="match status" value="1"/>
</dbReference>
<dbReference type="RefSeq" id="WP_124974190.1">
    <property type="nucleotide sequence ID" value="NZ_BDQK01000001.1"/>
</dbReference>
<dbReference type="GO" id="GO:0009245">
    <property type="term" value="P:lipid A biosynthetic process"/>
    <property type="evidence" value="ECO:0007669"/>
    <property type="project" value="InterPro"/>
</dbReference>
<protein>
    <submittedName>
        <fullName evidence="1">Lipid-A-disaccharide synthase</fullName>
    </submittedName>
</protein>
<dbReference type="PANTHER" id="PTHR39517:SF1">
    <property type="entry name" value="LIPID-A-DISACCHARIDE SYNTHASE"/>
    <property type="match status" value="1"/>
</dbReference>
<organism evidence="1 2">
    <name type="scientific">Aphanothece sacrum FPU1</name>
    <dbReference type="NCBI Taxonomy" id="1920663"/>
    <lineage>
        <taxon>Bacteria</taxon>
        <taxon>Bacillati</taxon>
        <taxon>Cyanobacteriota</taxon>
        <taxon>Cyanophyceae</taxon>
        <taxon>Oscillatoriophycideae</taxon>
        <taxon>Chroococcales</taxon>
        <taxon>Aphanothecaceae</taxon>
        <taxon>Aphanothece</taxon>
    </lineage>
</organism>
<dbReference type="InterPro" id="IPR003835">
    <property type="entry name" value="Glyco_trans_19"/>
</dbReference>
<name>A0A401IBN9_APHSA</name>
<dbReference type="Proteomes" id="UP000287247">
    <property type="component" value="Unassembled WGS sequence"/>
</dbReference>
<comment type="caution">
    <text evidence="1">The sequence shown here is derived from an EMBL/GenBank/DDBJ whole genome shotgun (WGS) entry which is preliminary data.</text>
</comment>
<dbReference type="Pfam" id="PF02684">
    <property type="entry name" value="LpxB"/>
    <property type="match status" value="1"/>
</dbReference>